<reference evidence="2" key="1">
    <citation type="submission" date="2022-07" db="EMBL/GenBank/DDBJ databases">
        <title>Bacterial species isolated from the porcine tonsil microbiota.</title>
        <authorList>
            <person name="Oliveira I.M.F."/>
        </authorList>
    </citation>
    <scope>NUCLEOTIDE SEQUENCE</scope>
    <source>
        <strain evidence="2">8QC2O2</strain>
    </source>
</reference>
<feature type="compositionally biased region" description="Basic and acidic residues" evidence="1">
    <location>
        <begin position="86"/>
        <end position="105"/>
    </location>
</feature>
<protein>
    <submittedName>
        <fullName evidence="2">Uncharacterized protein</fullName>
    </submittedName>
</protein>
<organism evidence="2 3">
    <name type="scientific">Mammaliicoccus sciuri</name>
    <name type="common">Staphylococcus sciuri</name>
    <dbReference type="NCBI Taxonomy" id="1296"/>
    <lineage>
        <taxon>Bacteria</taxon>
        <taxon>Bacillati</taxon>
        <taxon>Bacillota</taxon>
        <taxon>Bacilli</taxon>
        <taxon>Bacillales</taxon>
        <taxon>Staphylococcaceae</taxon>
        <taxon>Mammaliicoccus</taxon>
    </lineage>
</organism>
<gene>
    <name evidence="2" type="ORF">NQ032_05355</name>
</gene>
<accession>A0AAW5LMZ0</accession>
<evidence type="ECO:0000313" key="2">
    <source>
        <dbReference type="EMBL" id="MCQ9303048.1"/>
    </source>
</evidence>
<feature type="compositionally biased region" description="Basic and acidic residues" evidence="1">
    <location>
        <begin position="68"/>
        <end position="79"/>
    </location>
</feature>
<sequence length="105" mass="12575">MSKELGGRDEVLSTPFSELLAYLMTHFENEERKAEKEQADYYMNFIAMLNSNPQSKDDMKNVKKFLKDIQPKKKVEKSSRPKKKYQWNERVQKKIEARKRAEQNM</sequence>
<evidence type="ECO:0000256" key="1">
    <source>
        <dbReference type="SAM" id="MobiDB-lite"/>
    </source>
</evidence>
<dbReference type="AlphaFoldDB" id="A0AAW5LMZ0"/>
<comment type="caution">
    <text evidence="2">The sequence shown here is derived from an EMBL/GenBank/DDBJ whole genome shotgun (WGS) entry which is preliminary data.</text>
</comment>
<dbReference type="RefSeq" id="WP_204171127.1">
    <property type="nucleotide sequence ID" value="NZ_JAFEPB010000011.1"/>
</dbReference>
<dbReference type="EMBL" id="JANILD010000002">
    <property type="protein sequence ID" value="MCQ9303048.1"/>
    <property type="molecule type" value="Genomic_DNA"/>
</dbReference>
<dbReference type="Proteomes" id="UP001204068">
    <property type="component" value="Unassembled WGS sequence"/>
</dbReference>
<name>A0AAW5LMZ0_MAMSC</name>
<proteinExistence type="predicted"/>
<feature type="region of interest" description="Disordered" evidence="1">
    <location>
        <begin position="68"/>
        <end position="105"/>
    </location>
</feature>
<evidence type="ECO:0000313" key="3">
    <source>
        <dbReference type="Proteomes" id="UP001204068"/>
    </source>
</evidence>